<comment type="catalytic activity">
    <reaction evidence="1">
        <text>ATP + protein L-histidine = ADP + protein N-phospho-L-histidine.</text>
        <dbReference type="EC" id="2.7.13.3"/>
    </reaction>
</comment>
<dbReference type="SMART" id="SM00304">
    <property type="entry name" value="HAMP"/>
    <property type="match status" value="1"/>
</dbReference>
<evidence type="ECO:0000313" key="18">
    <source>
        <dbReference type="EMBL" id="MFE8703054.1"/>
    </source>
</evidence>
<keyword evidence="6" id="KW-0808">Transferase</keyword>
<dbReference type="CDD" id="cd00082">
    <property type="entry name" value="HisKA"/>
    <property type="match status" value="1"/>
</dbReference>
<dbReference type="SUPFAM" id="SSF47384">
    <property type="entry name" value="Homodimeric domain of signal transducing histidine kinase"/>
    <property type="match status" value="1"/>
</dbReference>
<evidence type="ECO:0000259" key="16">
    <source>
        <dbReference type="PROSITE" id="PS50109"/>
    </source>
</evidence>
<evidence type="ECO:0000256" key="9">
    <source>
        <dbReference type="ARBA" id="ARBA00022777"/>
    </source>
</evidence>
<dbReference type="SUPFAM" id="SSF55874">
    <property type="entry name" value="ATPase domain of HSP90 chaperone/DNA topoisomerase II/histidine kinase"/>
    <property type="match status" value="1"/>
</dbReference>
<keyword evidence="19" id="KW-1185">Reference proteome</keyword>
<dbReference type="InterPro" id="IPR004358">
    <property type="entry name" value="Sig_transdc_His_kin-like_C"/>
</dbReference>
<keyword evidence="13 15" id="KW-0472">Membrane</keyword>
<dbReference type="PROSITE" id="PS50109">
    <property type="entry name" value="HIS_KIN"/>
    <property type="match status" value="1"/>
</dbReference>
<evidence type="ECO:0000256" key="8">
    <source>
        <dbReference type="ARBA" id="ARBA00022741"/>
    </source>
</evidence>
<evidence type="ECO:0000256" key="11">
    <source>
        <dbReference type="ARBA" id="ARBA00022989"/>
    </source>
</evidence>
<dbReference type="PROSITE" id="PS50885">
    <property type="entry name" value="HAMP"/>
    <property type="match status" value="1"/>
</dbReference>
<keyword evidence="12" id="KW-0902">Two-component regulatory system</keyword>
<dbReference type="Pfam" id="PF02518">
    <property type="entry name" value="HATPase_c"/>
    <property type="match status" value="1"/>
</dbReference>
<evidence type="ECO:0000256" key="4">
    <source>
        <dbReference type="ARBA" id="ARBA00022475"/>
    </source>
</evidence>
<dbReference type="GO" id="GO:0016301">
    <property type="term" value="F:kinase activity"/>
    <property type="evidence" value="ECO:0007669"/>
    <property type="project" value="UniProtKB-KW"/>
</dbReference>
<dbReference type="PANTHER" id="PTHR45528">
    <property type="entry name" value="SENSOR HISTIDINE KINASE CPXA"/>
    <property type="match status" value="1"/>
</dbReference>
<comment type="caution">
    <text evidence="18">The sequence shown here is derived from an EMBL/GenBank/DDBJ whole genome shotgun (WGS) entry which is preliminary data.</text>
</comment>
<evidence type="ECO:0000256" key="5">
    <source>
        <dbReference type="ARBA" id="ARBA00022553"/>
    </source>
</evidence>
<dbReference type="CDD" id="cd06225">
    <property type="entry name" value="HAMP"/>
    <property type="match status" value="1"/>
</dbReference>
<sequence length="409" mass="46527">MSHRNVLEKNFDSMTIKHVALMESEAKTMVVITDNQFKIMKSSDRVSEGKQILIQKGKAIDFSHHGVVIESRWKTAPYLATASPIKIDGQINGYVYMFLNTETIRSMIQNLTVQFITVGGITVVLSIISIIFLSRFITIPLIQMKSVTERLSNGKSELTLDVNRDDELGDLARSIQKLADDLERLKKERSEFLSSISHELRTPLTYLKGYADILKRPTLTEQERLEYVTIIEEEASNLAKLVKDLFDLAKMDQNQFNINKETVELAGYLLEISRKFKTAYEEKNIQLQYSCEKDIYIAIDPVRFGQVINNLLDNALKYSKPNTKVLLTLETKSDQVILKISDQGEGIPPNELPYIWDRLYRIDKSRSRATGGSGLGLTIAKEIIEAHKGKIEVKSRVAKGTEFNIYLPK</sequence>
<keyword evidence="14" id="KW-0175">Coiled coil</keyword>
<dbReference type="EMBL" id="JBIACK010000013">
    <property type="protein sequence ID" value="MFE8703054.1"/>
    <property type="molecule type" value="Genomic_DNA"/>
</dbReference>
<dbReference type="PANTHER" id="PTHR45528:SF1">
    <property type="entry name" value="SENSOR HISTIDINE KINASE CPXA"/>
    <property type="match status" value="1"/>
</dbReference>
<dbReference type="SMART" id="SM00388">
    <property type="entry name" value="HisKA"/>
    <property type="match status" value="1"/>
</dbReference>
<keyword evidence="7 15" id="KW-0812">Transmembrane</keyword>
<name>A0ABW6KFS1_9BACI</name>
<dbReference type="PRINTS" id="PR00344">
    <property type="entry name" value="BCTRLSENSOR"/>
</dbReference>
<dbReference type="InterPro" id="IPR003594">
    <property type="entry name" value="HATPase_dom"/>
</dbReference>
<evidence type="ECO:0000256" key="12">
    <source>
        <dbReference type="ARBA" id="ARBA00023012"/>
    </source>
</evidence>
<dbReference type="SMART" id="SM00387">
    <property type="entry name" value="HATPase_c"/>
    <property type="match status" value="1"/>
</dbReference>
<keyword evidence="8" id="KW-0547">Nucleotide-binding</keyword>
<reference evidence="18 19" key="1">
    <citation type="submission" date="2024-08" db="EMBL/GenBank/DDBJ databases">
        <title>Two novel Cytobacillus novel species.</title>
        <authorList>
            <person name="Liu G."/>
        </authorList>
    </citation>
    <scope>NUCLEOTIDE SEQUENCE [LARGE SCALE GENOMIC DNA]</scope>
    <source>
        <strain evidence="18 19">FJAT-54145</strain>
    </source>
</reference>
<evidence type="ECO:0000256" key="3">
    <source>
        <dbReference type="ARBA" id="ARBA00012438"/>
    </source>
</evidence>
<evidence type="ECO:0000256" key="7">
    <source>
        <dbReference type="ARBA" id="ARBA00022692"/>
    </source>
</evidence>
<feature type="transmembrane region" description="Helical" evidence="15">
    <location>
        <begin position="115"/>
        <end position="137"/>
    </location>
</feature>
<evidence type="ECO:0000256" key="15">
    <source>
        <dbReference type="SAM" id="Phobius"/>
    </source>
</evidence>
<dbReference type="Gene3D" id="3.30.565.10">
    <property type="entry name" value="Histidine kinase-like ATPase, C-terminal domain"/>
    <property type="match status" value="1"/>
</dbReference>
<accession>A0ABW6KFS1</accession>
<keyword evidence="4" id="KW-1003">Cell membrane</keyword>
<evidence type="ECO:0000256" key="6">
    <source>
        <dbReference type="ARBA" id="ARBA00022679"/>
    </source>
</evidence>
<evidence type="ECO:0000256" key="1">
    <source>
        <dbReference type="ARBA" id="ARBA00000085"/>
    </source>
</evidence>
<organism evidence="18 19">
    <name type="scientific">Cytobacillus spartinae</name>
    <dbReference type="NCBI Taxonomy" id="3299023"/>
    <lineage>
        <taxon>Bacteria</taxon>
        <taxon>Bacillati</taxon>
        <taxon>Bacillota</taxon>
        <taxon>Bacilli</taxon>
        <taxon>Bacillales</taxon>
        <taxon>Bacillaceae</taxon>
        <taxon>Cytobacillus</taxon>
    </lineage>
</organism>
<dbReference type="Pfam" id="PF00672">
    <property type="entry name" value="HAMP"/>
    <property type="match status" value="1"/>
</dbReference>
<evidence type="ECO:0000256" key="2">
    <source>
        <dbReference type="ARBA" id="ARBA00004651"/>
    </source>
</evidence>
<evidence type="ECO:0000313" key="19">
    <source>
        <dbReference type="Proteomes" id="UP001601059"/>
    </source>
</evidence>
<gene>
    <name evidence="18" type="ORF">ACFYKX_20960</name>
</gene>
<keyword evidence="9 18" id="KW-0418">Kinase</keyword>
<protein>
    <recommendedName>
        <fullName evidence="3">histidine kinase</fullName>
        <ecNumber evidence="3">2.7.13.3</ecNumber>
    </recommendedName>
</protein>
<dbReference type="Proteomes" id="UP001601059">
    <property type="component" value="Unassembled WGS sequence"/>
</dbReference>
<feature type="domain" description="HAMP" evidence="17">
    <location>
        <begin position="135"/>
        <end position="187"/>
    </location>
</feature>
<comment type="subcellular location">
    <subcellularLocation>
        <location evidence="2">Cell membrane</location>
        <topology evidence="2">Multi-pass membrane protein</topology>
    </subcellularLocation>
</comment>
<keyword evidence="11 15" id="KW-1133">Transmembrane helix</keyword>
<feature type="domain" description="Histidine kinase" evidence="16">
    <location>
        <begin position="195"/>
        <end position="409"/>
    </location>
</feature>
<dbReference type="InterPro" id="IPR036890">
    <property type="entry name" value="HATPase_C_sf"/>
</dbReference>
<dbReference type="InterPro" id="IPR003661">
    <property type="entry name" value="HisK_dim/P_dom"/>
</dbReference>
<dbReference type="InterPro" id="IPR036097">
    <property type="entry name" value="HisK_dim/P_sf"/>
</dbReference>
<evidence type="ECO:0000256" key="10">
    <source>
        <dbReference type="ARBA" id="ARBA00022840"/>
    </source>
</evidence>
<dbReference type="InterPro" id="IPR050398">
    <property type="entry name" value="HssS/ArlS-like"/>
</dbReference>
<feature type="coiled-coil region" evidence="14">
    <location>
        <begin position="168"/>
        <end position="195"/>
    </location>
</feature>
<dbReference type="Pfam" id="PF00512">
    <property type="entry name" value="HisKA"/>
    <property type="match status" value="1"/>
</dbReference>
<dbReference type="RefSeq" id="WP_389363266.1">
    <property type="nucleotide sequence ID" value="NZ_JBIACK010000013.1"/>
</dbReference>
<evidence type="ECO:0000256" key="14">
    <source>
        <dbReference type="SAM" id="Coils"/>
    </source>
</evidence>
<dbReference type="SUPFAM" id="SSF158472">
    <property type="entry name" value="HAMP domain-like"/>
    <property type="match status" value="1"/>
</dbReference>
<keyword evidence="10" id="KW-0067">ATP-binding</keyword>
<dbReference type="Gene3D" id="1.10.287.130">
    <property type="match status" value="1"/>
</dbReference>
<proteinExistence type="predicted"/>
<keyword evidence="5" id="KW-0597">Phosphoprotein</keyword>
<dbReference type="Gene3D" id="6.10.340.10">
    <property type="match status" value="1"/>
</dbReference>
<dbReference type="EC" id="2.7.13.3" evidence="3"/>
<dbReference type="InterPro" id="IPR005467">
    <property type="entry name" value="His_kinase_dom"/>
</dbReference>
<dbReference type="InterPro" id="IPR003660">
    <property type="entry name" value="HAMP_dom"/>
</dbReference>
<evidence type="ECO:0000256" key="13">
    <source>
        <dbReference type="ARBA" id="ARBA00023136"/>
    </source>
</evidence>
<evidence type="ECO:0000259" key="17">
    <source>
        <dbReference type="PROSITE" id="PS50885"/>
    </source>
</evidence>
<dbReference type="CDD" id="cd00075">
    <property type="entry name" value="HATPase"/>
    <property type="match status" value="1"/>
</dbReference>